<name>A0A9X1UR34_9GAMM</name>
<dbReference type="Gene3D" id="3.40.50.2000">
    <property type="entry name" value="Glycogen Phosphorylase B"/>
    <property type="match status" value="2"/>
</dbReference>
<dbReference type="AlphaFoldDB" id="A0A9X1UR34"/>
<accession>A0A9X1UR34</accession>
<dbReference type="GO" id="GO:1901135">
    <property type="term" value="P:carbohydrate derivative metabolic process"/>
    <property type="evidence" value="ECO:0007669"/>
    <property type="project" value="UniProtKB-ARBA"/>
</dbReference>
<dbReference type="InterPro" id="IPR028098">
    <property type="entry name" value="Glyco_trans_4-like_N"/>
</dbReference>
<evidence type="ECO:0000259" key="1">
    <source>
        <dbReference type="Pfam" id="PF00534"/>
    </source>
</evidence>
<dbReference type="Proteomes" id="UP001139238">
    <property type="component" value="Unassembled WGS sequence"/>
</dbReference>
<sequence length="365" mass="40764">MALVQSQKIVLVINSLQGGGAEKFVLTLGEAFYQMGYEVHIVRFDPIVEHTLSENLIYHLIPFRNYRRLPKGKIRHFFFARAVDGYISKHIGQPVAIFVNLYREHEVFYYSKQKKVAYVIHNQLSEKLKLATLPPKQLSYFQRIYTKYPAICVSGGVEQDFAHQFGEPTKTTTIYNPIDRDNIRVLAEAASPDLPAITRQGYLIHVGSFKAQKGHEILLQAYANSAQTLPLVLVGKGSLQAQIEQNIIALNLQDKVILTGFQKNPHPLLKHATGFVLSSHFEGFALVLAESLALGVPAISTDCPSGPSEILPPQNLVAVADIPALTEKINQLMSHPNQFNVPFNEAFLPQNVARQYLAFMGVGFE</sequence>
<proteinExistence type="predicted"/>
<dbReference type="InterPro" id="IPR001296">
    <property type="entry name" value="Glyco_trans_1"/>
</dbReference>
<dbReference type="CDD" id="cd03811">
    <property type="entry name" value="GT4_GT28_WabH-like"/>
    <property type="match status" value="1"/>
</dbReference>
<dbReference type="RefSeq" id="WP_239742018.1">
    <property type="nucleotide sequence ID" value="NZ_JACSYB010000001.1"/>
</dbReference>
<dbReference type="EMBL" id="JACSYB010000001">
    <property type="protein sequence ID" value="MCG8147441.1"/>
    <property type="molecule type" value="Genomic_DNA"/>
</dbReference>
<feature type="domain" description="Glycosyltransferase subfamily 4-like N-terminal" evidence="2">
    <location>
        <begin position="19"/>
        <end position="181"/>
    </location>
</feature>
<dbReference type="SUPFAM" id="SSF53756">
    <property type="entry name" value="UDP-Glycosyltransferase/glycogen phosphorylase"/>
    <property type="match status" value="1"/>
</dbReference>
<dbReference type="GO" id="GO:0016757">
    <property type="term" value="F:glycosyltransferase activity"/>
    <property type="evidence" value="ECO:0007669"/>
    <property type="project" value="InterPro"/>
</dbReference>
<protein>
    <submittedName>
        <fullName evidence="3">Glycosyltransferase</fullName>
    </submittedName>
</protein>
<feature type="domain" description="Glycosyl transferase family 1" evidence="1">
    <location>
        <begin position="196"/>
        <end position="337"/>
    </location>
</feature>
<evidence type="ECO:0000313" key="4">
    <source>
        <dbReference type="Proteomes" id="UP001139238"/>
    </source>
</evidence>
<keyword evidence="4" id="KW-1185">Reference proteome</keyword>
<evidence type="ECO:0000313" key="3">
    <source>
        <dbReference type="EMBL" id="MCG8147441.1"/>
    </source>
</evidence>
<gene>
    <name evidence="3" type="ORF">H9W84_04795</name>
</gene>
<evidence type="ECO:0000259" key="2">
    <source>
        <dbReference type="Pfam" id="PF13439"/>
    </source>
</evidence>
<reference evidence="3" key="1">
    <citation type="submission" date="2021-08" db="EMBL/GenBank/DDBJ databases">
        <title>Complete genome sequence of Moraxella sp strain PS-22.</title>
        <authorList>
            <person name="Das S.K."/>
        </authorList>
    </citation>
    <scope>NUCLEOTIDE SEQUENCE</scope>
    <source>
        <strain evidence="3">PS-22</strain>
    </source>
</reference>
<dbReference type="PANTHER" id="PTHR12526">
    <property type="entry name" value="GLYCOSYLTRANSFERASE"/>
    <property type="match status" value="1"/>
</dbReference>
<dbReference type="PANTHER" id="PTHR12526:SF638">
    <property type="entry name" value="SPORE COAT PROTEIN SA"/>
    <property type="match status" value="1"/>
</dbReference>
<comment type="caution">
    <text evidence="3">The sequence shown here is derived from an EMBL/GenBank/DDBJ whole genome shotgun (WGS) entry which is preliminary data.</text>
</comment>
<organism evidence="3 4">
    <name type="scientific">Moraxella tetraodonis</name>
    <dbReference type="NCBI Taxonomy" id="2767221"/>
    <lineage>
        <taxon>Bacteria</taxon>
        <taxon>Pseudomonadati</taxon>
        <taxon>Pseudomonadota</taxon>
        <taxon>Gammaproteobacteria</taxon>
        <taxon>Moraxellales</taxon>
        <taxon>Moraxellaceae</taxon>
        <taxon>Moraxella</taxon>
    </lineage>
</organism>
<dbReference type="Pfam" id="PF13439">
    <property type="entry name" value="Glyco_transf_4"/>
    <property type="match status" value="1"/>
</dbReference>
<dbReference type="Pfam" id="PF00534">
    <property type="entry name" value="Glycos_transf_1"/>
    <property type="match status" value="1"/>
</dbReference>